<evidence type="ECO:0000256" key="1">
    <source>
        <dbReference type="ARBA" id="ARBA00006484"/>
    </source>
</evidence>
<dbReference type="PRINTS" id="PR00081">
    <property type="entry name" value="GDHRDH"/>
</dbReference>
<dbReference type="CDD" id="cd05233">
    <property type="entry name" value="SDR_c"/>
    <property type="match status" value="1"/>
</dbReference>
<dbReference type="Proteomes" id="UP000654257">
    <property type="component" value="Unassembled WGS sequence"/>
</dbReference>
<reference evidence="3" key="2">
    <citation type="submission" date="2020-09" db="EMBL/GenBank/DDBJ databases">
        <authorList>
            <person name="Sun Q."/>
            <person name="Sedlacek I."/>
        </authorList>
    </citation>
    <scope>NUCLEOTIDE SEQUENCE</scope>
    <source>
        <strain evidence="3">CCM 7905</strain>
    </source>
</reference>
<dbReference type="InterPro" id="IPR002347">
    <property type="entry name" value="SDR_fam"/>
</dbReference>
<sequence>MTTAPRNVLITGAGSGIGAAVAAIFAAQGDRVHLLDISESRLESVVASLPEGSAQAHVVDVTDYYGVAGVVESIAAAGSIDVLAGCAGVFDGLAGIEQTSRELWDRVIDINLTGTFNVVKPVAQQMISQGSGSIVLIGSIAASRALPDGLAYDTSKAALEGMTRRLAVDLGRYGINANLVAPGVVETGIRATSEEILGDMVPDTKVGVGTNPDLMKMLIPMQRGGLASEVAATVYFLAGDGAAYISGDVIHVDGGWIAT</sequence>
<evidence type="ECO:0000313" key="4">
    <source>
        <dbReference type="Proteomes" id="UP000654257"/>
    </source>
</evidence>
<evidence type="ECO:0000256" key="2">
    <source>
        <dbReference type="ARBA" id="ARBA00023002"/>
    </source>
</evidence>
<proteinExistence type="inferred from homology"/>
<comment type="caution">
    <text evidence="3">The sequence shown here is derived from an EMBL/GenBank/DDBJ whole genome shotgun (WGS) entry which is preliminary data.</text>
</comment>
<dbReference type="EMBL" id="BMCU01000008">
    <property type="protein sequence ID" value="GGG28682.1"/>
    <property type="molecule type" value="Genomic_DNA"/>
</dbReference>
<dbReference type="FunFam" id="3.40.50.720:FF:000084">
    <property type="entry name" value="Short-chain dehydrogenase reductase"/>
    <property type="match status" value="1"/>
</dbReference>
<dbReference type="Gene3D" id="3.40.50.720">
    <property type="entry name" value="NAD(P)-binding Rossmann-like Domain"/>
    <property type="match status" value="1"/>
</dbReference>
<organism evidence="3 4">
    <name type="scientific">Rhodococcoides trifolii</name>
    <dbReference type="NCBI Taxonomy" id="908250"/>
    <lineage>
        <taxon>Bacteria</taxon>
        <taxon>Bacillati</taxon>
        <taxon>Actinomycetota</taxon>
        <taxon>Actinomycetes</taxon>
        <taxon>Mycobacteriales</taxon>
        <taxon>Nocardiaceae</taxon>
        <taxon>Rhodococcoides</taxon>
    </lineage>
</organism>
<reference evidence="3" key="1">
    <citation type="journal article" date="2014" name="Int. J. Syst. Evol. Microbiol.">
        <title>Complete genome sequence of Corynebacterium casei LMG S-19264T (=DSM 44701T), isolated from a smear-ripened cheese.</title>
        <authorList>
            <consortium name="US DOE Joint Genome Institute (JGI-PGF)"/>
            <person name="Walter F."/>
            <person name="Albersmeier A."/>
            <person name="Kalinowski J."/>
            <person name="Ruckert C."/>
        </authorList>
    </citation>
    <scope>NUCLEOTIDE SEQUENCE</scope>
    <source>
        <strain evidence="3">CCM 7905</strain>
    </source>
</reference>
<name>A0A917LJ42_9NOCA</name>
<dbReference type="InterPro" id="IPR036291">
    <property type="entry name" value="NAD(P)-bd_dom_sf"/>
</dbReference>
<dbReference type="AlphaFoldDB" id="A0A917LJ42"/>
<evidence type="ECO:0000313" key="3">
    <source>
        <dbReference type="EMBL" id="GGG28682.1"/>
    </source>
</evidence>
<dbReference type="SUPFAM" id="SSF51735">
    <property type="entry name" value="NAD(P)-binding Rossmann-fold domains"/>
    <property type="match status" value="1"/>
</dbReference>
<accession>A0A917LJ42</accession>
<dbReference type="InterPro" id="IPR051122">
    <property type="entry name" value="SDR_DHRS6-like"/>
</dbReference>
<comment type="similarity">
    <text evidence="1">Belongs to the short-chain dehydrogenases/reductases (SDR) family.</text>
</comment>
<gene>
    <name evidence="3" type="ORF">GCM10007304_48200</name>
</gene>
<keyword evidence="4" id="KW-1185">Reference proteome</keyword>
<protein>
    <submittedName>
        <fullName evidence="3">D-threitol dehydrogenase</fullName>
    </submittedName>
</protein>
<dbReference type="RefSeq" id="WP_188547864.1">
    <property type="nucleotide sequence ID" value="NZ_BMCU01000008.1"/>
</dbReference>
<dbReference type="PRINTS" id="PR00080">
    <property type="entry name" value="SDRFAMILY"/>
</dbReference>
<dbReference type="PANTHER" id="PTHR43477">
    <property type="entry name" value="DIHYDROANTICAPSIN 7-DEHYDROGENASE"/>
    <property type="match status" value="1"/>
</dbReference>
<dbReference type="PANTHER" id="PTHR43477:SF1">
    <property type="entry name" value="DIHYDROANTICAPSIN 7-DEHYDROGENASE"/>
    <property type="match status" value="1"/>
</dbReference>
<dbReference type="Pfam" id="PF13561">
    <property type="entry name" value="adh_short_C2"/>
    <property type="match status" value="1"/>
</dbReference>
<dbReference type="GO" id="GO:0016491">
    <property type="term" value="F:oxidoreductase activity"/>
    <property type="evidence" value="ECO:0007669"/>
    <property type="project" value="UniProtKB-KW"/>
</dbReference>
<keyword evidence="2" id="KW-0560">Oxidoreductase</keyword>